<dbReference type="AlphaFoldDB" id="A8N093"/>
<evidence type="ECO:0000256" key="1">
    <source>
        <dbReference type="SAM" id="SignalP"/>
    </source>
</evidence>
<evidence type="ECO:0008006" key="4">
    <source>
        <dbReference type="Google" id="ProtNLM"/>
    </source>
</evidence>
<dbReference type="RefSeq" id="XP_001828281.1">
    <property type="nucleotide sequence ID" value="XM_001828229.1"/>
</dbReference>
<feature type="signal peptide" evidence="1">
    <location>
        <begin position="1"/>
        <end position="25"/>
    </location>
</feature>
<name>A8N093_COPC7</name>
<proteinExistence type="predicted"/>
<protein>
    <recommendedName>
        <fullName evidence="4">SnoaL-like domain-containing protein</fullName>
    </recommendedName>
</protein>
<keyword evidence="1" id="KW-0732">Signal</keyword>
<dbReference type="Gene3D" id="3.10.450.50">
    <property type="match status" value="1"/>
</dbReference>
<dbReference type="InParanoid" id="A8N093"/>
<dbReference type="eggNOG" id="ENOG502S62I">
    <property type="taxonomic scope" value="Eukaryota"/>
</dbReference>
<dbReference type="OMA" id="RDTTAIW"/>
<evidence type="ECO:0000313" key="3">
    <source>
        <dbReference type="Proteomes" id="UP000001861"/>
    </source>
</evidence>
<evidence type="ECO:0000313" key="2">
    <source>
        <dbReference type="EMBL" id="EAU93632.1"/>
    </source>
</evidence>
<dbReference type="EMBL" id="AACS02000001">
    <property type="protein sequence ID" value="EAU93632.1"/>
    <property type="molecule type" value="Genomic_DNA"/>
</dbReference>
<dbReference type="VEuPathDB" id="FungiDB:CC1G_02862"/>
<gene>
    <name evidence="2" type="ORF">CC1G_02862</name>
</gene>
<dbReference type="OrthoDB" id="2820488at2759"/>
<feature type="chain" id="PRO_5002726853" description="SnoaL-like domain-containing protein" evidence="1">
    <location>
        <begin position="26"/>
        <end position="165"/>
    </location>
</feature>
<dbReference type="GeneID" id="6004668"/>
<organism evidence="2 3">
    <name type="scientific">Coprinopsis cinerea (strain Okayama-7 / 130 / ATCC MYA-4618 / FGSC 9003)</name>
    <name type="common">Inky cap fungus</name>
    <name type="synonym">Hormographiella aspergillata</name>
    <dbReference type="NCBI Taxonomy" id="240176"/>
    <lineage>
        <taxon>Eukaryota</taxon>
        <taxon>Fungi</taxon>
        <taxon>Dikarya</taxon>
        <taxon>Basidiomycota</taxon>
        <taxon>Agaricomycotina</taxon>
        <taxon>Agaricomycetes</taxon>
        <taxon>Agaricomycetidae</taxon>
        <taxon>Agaricales</taxon>
        <taxon>Agaricineae</taxon>
        <taxon>Psathyrellaceae</taxon>
        <taxon>Coprinopsis</taxon>
    </lineage>
</organism>
<dbReference type="KEGG" id="cci:CC1G_02862"/>
<comment type="caution">
    <text evidence="2">The sequence shown here is derived from an EMBL/GenBank/DDBJ whole genome shotgun (WGS) entry which is preliminary data.</text>
</comment>
<accession>A8N093</accession>
<dbReference type="SUPFAM" id="SSF54427">
    <property type="entry name" value="NTF2-like"/>
    <property type="match status" value="1"/>
</dbReference>
<dbReference type="Proteomes" id="UP000001861">
    <property type="component" value="Unassembled WGS sequence"/>
</dbReference>
<sequence length="165" mass="18767">MRFFSTLFTTLPCVALCTLALSVDANSKTPRPKVCDPYAKGPRLAELQEEAIQEFAHLWLVKKDIQTAWDRWIPGKYIQHHPNAVGDREWAIEFLKQNFAAPGTSTSNITVFSGKGFGVLHYKWTSPNITYAISDRFRFEGTCMVEHWDVIQTITGNEPNPLAFF</sequence>
<dbReference type="InterPro" id="IPR032710">
    <property type="entry name" value="NTF2-like_dom_sf"/>
</dbReference>
<keyword evidence="3" id="KW-1185">Reference proteome</keyword>
<reference evidence="2 3" key="1">
    <citation type="journal article" date="2010" name="Proc. Natl. Acad. Sci. U.S.A.">
        <title>Insights into evolution of multicellular fungi from the assembled chromosomes of the mushroom Coprinopsis cinerea (Coprinus cinereus).</title>
        <authorList>
            <person name="Stajich J.E."/>
            <person name="Wilke S.K."/>
            <person name="Ahren D."/>
            <person name="Au C.H."/>
            <person name="Birren B.W."/>
            <person name="Borodovsky M."/>
            <person name="Burns C."/>
            <person name="Canback B."/>
            <person name="Casselton L.A."/>
            <person name="Cheng C.K."/>
            <person name="Deng J."/>
            <person name="Dietrich F.S."/>
            <person name="Fargo D.C."/>
            <person name="Farman M.L."/>
            <person name="Gathman A.C."/>
            <person name="Goldberg J."/>
            <person name="Guigo R."/>
            <person name="Hoegger P.J."/>
            <person name="Hooker J.B."/>
            <person name="Huggins A."/>
            <person name="James T.Y."/>
            <person name="Kamada T."/>
            <person name="Kilaru S."/>
            <person name="Kodira C."/>
            <person name="Kues U."/>
            <person name="Kupfer D."/>
            <person name="Kwan H.S."/>
            <person name="Lomsadze A."/>
            <person name="Li W."/>
            <person name="Lilly W.W."/>
            <person name="Ma L.J."/>
            <person name="Mackey A.J."/>
            <person name="Manning G."/>
            <person name="Martin F."/>
            <person name="Muraguchi H."/>
            <person name="Natvig D.O."/>
            <person name="Palmerini H."/>
            <person name="Ramesh M.A."/>
            <person name="Rehmeyer C.J."/>
            <person name="Roe B.A."/>
            <person name="Shenoy N."/>
            <person name="Stanke M."/>
            <person name="Ter-Hovhannisyan V."/>
            <person name="Tunlid A."/>
            <person name="Velagapudi R."/>
            <person name="Vision T.J."/>
            <person name="Zeng Q."/>
            <person name="Zolan M.E."/>
            <person name="Pukkila P.J."/>
        </authorList>
    </citation>
    <scope>NUCLEOTIDE SEQUENCE [LARGE SCALE GENOMIC DNA]</scope>
    <source>
        <strain evidence="3">Okayama-7 / 130 / ATCC MYA-4618 / FGSC 9003</strain>
    </source>
</reference>